<organism evidence="2 3">
    <name type="scientific">Romboutsia hominis</name>
    <dbReference type="NCBI Taxonomy" id="1507512"/>
    <lineage>
        <taxon>Bacteria</taxon>
        <taxon>Bacillati</taxon>
        <taxon>Bacillota</taxon>
        <taxon>Clostridia</taxon>
        <taxon>Peptostreptococcales</taxon>
        <taxon>Peptostreptococcaceae</taxon>
        <taxon>Romboutsia</taxon>
    </lineage>
</organism>
<dbReference type="CDD" id="cd01994">
    <property type="entry name" value="AANH_PF0828-like"/>
    <property type="match status" value="1"/>
</dbReference>
<protein>
    <submittedName>
        <fullName evidence="2">ANH super adenosine nucleotide alpha hydrolase</fullName>
    </submittedName>
</protein>
<evidence type="ECO:0000313" key="2">
    <source>
        <dbReference type="EMBL" id="CEI73149.1"/>
    </source>
</evidence>
<dbReference type="Pfam" id="PF01902">
    <property type="entry name" value="Diphthami_syn_2"/>
    <property type="match status" value="1"/>
</dbReference>
<dbReference type="InterPro" id="IPR030662">
    <property type="entry name" value="DPH6/MJ0570"/>
</dbReference>
<dbReference type="PANTHER" id="PTHR12196">
    <property type="entry name" value="DOMAIN OF UNKNOWN FUNCTION 71 DUF71 -CONTAINING PROTEIN"/>
    <property type="match status" value="1"/>
</dbReference>
<dbReference type="PANTHER" id="PTHR12196:SF2">
    <property type="entry name" value="DIPHTHINE--AMMONIA LIGASE"/>
    <property type="match status" value="1"/>
</dbReference>
<dbReference type="GO" id="GO:0016787">
    <property type="term" value="F:hydrolase activity"/>
    <property type="evidence" value="ECO:0007669"/>
    <property type="project" value="UniProtKB-KW"/>
</dbReference>
<evidence type="ECO:0000259" key="1">
    <source>
        <dbReference type="Pfam" id="PF01902"/>
    </source>
</evidence>
<reference evidence="2 3" key="1">
    <citation type="submission" date="2014-09" db="EMBL/GenBank/DDBJ databases">
        <authorList>
            <person name="Hornung B.V."/>
        </authorList>
    </citation>
    <scope>NUCLEOTIDE SEQUENCE [LARGE SCALE GENOMIC DNA]</scope>
    <source>
        <strain evidence="2 3">FRIFI</strain>
    </source>
</reference>
<dbReference type="InterPro" id="IPR002761">
    <property type="entry name" value="Diphthami_syn_dom"/>
</dbReference>
<sequence>MGEKFVMSFSGGKDSTLALYRMIKRGYEPVGLLVTFKKGKDSSFTHSIKKDLLYKVSKSLDIPLLIVECDMNNYEKEFTKTLLKAKDMGAKICVFGDIDIVDHRKWCEDRCSEANIKCELPLWQEDREALVYEFINEGFETVIKIVNLKYLPIDLLGQTLNKDVVKRIKDLGSDPCGENGEYHTFVVDGPIFKNKIKYIQNENVVDNNYGILDISLV</sequence>
<evidence type="ECO:0000313" key="3">
    <source>
        <dbReference type="Proteomes" id="UP000245695"/>
    </source>
</evidence>
<dbReference type="SUPFAM" id="SSF52402">
    <property type="entry name" value="Adenine nucleotide alpha hydrolases-like"/>
    <property type="match status" value="1"/>
</dbReference>
<gene>
    <name evidence="2" type="ORF">FRIFI_1616</name>
</gene>
<dbReference type="GO" id="GO:0017183">
    <property type="term" value="P:protein histidyl modification to diphthamide"/>
    <property type="evidence" value="ECO:0007669"/>
    <property type="project" value="TreeGrafter"/>
</dbReference>
<proteinExistence type="predicted"/>
<dbReference type="Gene3D" id="3.40.50.620">
    <property type="entry name" value="HUPs"/>
    <property type="match status" value="1"/>
</dbReference>
<keyword evidence="3" id="KW-1185">Reference proteome</keyword>
<feature type="domain" description="Diphthamide synthase" evidence="1">
    <location>
        <begin position="6"/>
        <end position="215"/>
    </location>
</feature>
<dbReference type="Gene3D" id="3.90.1490.10">
    <property type="entry name" value="putative n-type atp pyrophosphatase, domain 2"/>
    <property type="match status" value="1"/>
</dbReference>
<accession>A0A2P2BS10</accession>
<name>A0A2P2BS10_9FIRM</name>
<dbReference type="KEGG" id="rhom:FRIFI_1616"/>
<dbReference type="InterPro" id="IPR014729">
    <property type="entry name" value="Rossmann-like_a/b/a_fold"/>
</dbReference>
<dbReference type="RefSeq" id="WP_092925424.1">
    <property type="nucleotide sequence ID" value="NZ_FJTZ01000012.1"/>
</dbReference>
<keyword evidence="2" id="KW-0378">Hydrolase</keyword>
<dbReference type="AlphaFoldDB" id="A0A2P2BS10"/>
<dbReference type="GO" id="GO:0017178">
    <property type="term" value="F:diphthine-ammonia ligase activity"/>
    <property type="evidence" value="ECO:0007669"/>
    <property type="project" value="TreeGrafter"/>
</dbReference>
<dbReference type="Proteomes" id="UP000245695">
    <property type="component" value="Chromosome 1"/>
</dbReference>
<dbReference type="EMBL" id="LN650648">
    <property type="protein sequence ID" value="CEI73149.1"/>
    <property type="molecule type" value="Genomic_DNA"/>
</dbReference>
<dbReference type="NCBIfam" id="TIGR00290">
    <property type="entry name" value="MJ0570_dom"/>
    <property type="match status" value="1"/>
</dbReference>